<reference evidence="9" key="1">
    <citation type="submission" date="2023-02" db="EMBL/GenBank/DDBJ databases">
        <title>Genome of toxic invasive species Heracleum sosnowskyi carries increased number of genes despite the absence of recent whole-genome duplications.</title>
        <authorList>
            <person name="Schelkunov M."/>
            <person name="Shtratnikova V."/>
            <person name="Makarenko M."/>
            <person name="Klepikova A."/>
            <person name="Omelchenko D."/>
            <person name="Novikova G."/>
            <person name="Obukhova E."/>
            <person name="Bogdanov V."/>
            <person name="Penin A."/>
            <person name="Logacheva M."/>
        </authorList>
    </citation>
    <scope>NUCLEOTIDE SEQUENCE</scope>
    <source>
        <strain evidence="9">Hsosn_3</strain>
        <tissue evidence="9">Leaf</tissue>
    </source>
</reference>
<dbReference type="FunFam" id="3.40.140.10:FF:000006">
    <property type="entry name" value="Cytidine deaminase"/>
    <property type="match status" value="1"/>
</dbReference>
<dbReference type="NCBIfam" id="TIGR01355">
    <property type="entry name" value="cyt_deam_dimer"/>
    <property type="match status" value="1"/>
</dbReference>
<dbReference type="GO" id="GO:0042803">
    <property type="term" value="F:protein homodimerization activity"/>
    <property type="evidence" value="ECO:0007669"/>
    <property type="project" value="UniProtKB-ARBA"/>
</dbReference>
<protein>
    <recommendedName>
        <fullName evidence="4">cytidine deaminase</fullName>
        <ecNumber evidence="4">3.5.4.5</ecNumber>
    </recommendedName>
</protein>
<dbReference type="Gene3D" id="3.40.140.10">
    <property type="entry name" value="Cytidine Deaminase, domain 2"/>
    <property type="match status" value="2"/>
</dbReference>
<name>A0AAD8HFP1_9APIA</name>
<dbReference type="InterPro" id="IPR006263">
    <property type="entry name" value="Cyt_deam_dimer"/>
</dbReference>
<evidence type="ECO:0000256" key="5">
    <source>
        <dbReference type="ARBA" id="ARBA00022723"/>
    </source>
</evidence>
<evidence type="ECO:0000256" key="2">
    <source>
        <dbReference type="ARBA" id="ARBA00006576"/>
    </source>
</evidence>
<evidence type="ECO:0000259" key="8">
    <source>
        <dbReference type="PROSITE" id="PS51747"/>
    </source>
</evidence>
<comment type="subunit">
    <text evidence="3">Homodimer.</text>
</comment>
<proteinExistence type="inferred from homology"/>
<dbReference type="AlphaFoldDB" id="A0AAD8HFP1"/>
<dbReference type="Pfam" id="PF08211">
    <property type="entry name" value="dCMP_cyt_deam_2"/>
    <property type="match status" value="1"/>
</dbReference>
<feature type="domain" description="CMP/dCMP-type deaminase" evidence="8">
    <location>
        <begin position="187"/>
        <end position="303"/>
    </location>
</feature>
<dbReference type="PANTHER" id="PTHR11644">
    <property type="entry name" value="CYTIDINE DEAMINASE"/>
    <property type="match status" value="1"/>
</dbReference>
<keyword evidence="10" id="KW-1185">Reference proteome</keyword>
<dbReference type="PANTHER" id="PTHR11644:SF2">
    <property type="entry name" value="CYTIDINE DEAMINASE"/>
    <property type="match status" value="1"/>
</dbReference>
<feature type="domain" description="CMP/dCMP-type deaminase" evidence="8">
    <location>
        <begin position="23"/>
        <end position="155"/>
    </location>
</feature>
<sequence>MDHPRFVISADEAQSMAKLSGLSVPQLLPTLVKSAQKLARPPTSNYHVAAVGLSSDGRIFIGVNLEFPGVPLHHSVHAEQFLVTNHAFHNSPGLVYIAVSSAPCGHCRQFLQELRGAGDIQILITSEMTQVAQMAQEDVIYKPLLSLLPNPFGPCDLLDQEMPLILENHKNGLCLVENKSLANGFGQDCEKLRFLALEAANASHAPYSHCPSGVALMDANGRFYKGCYMESAAYNPSLGPVQAALVAFIASGGGGYDEIVAAVVVEKEEAVVRQEDTARGKLDWEAGSMTTDISRGNNAVSSLFSVLDREAAKLANALKFISKIKDGYNTYCEDRGAQLSGVSTIPKSNSIAVIKEGKVVEEGSQSDLLQFAAENITIWFNYKVATPTGGNRNKEERCLKFIE</sequence>
<comment type="cofactor">
    <cofactor evidence="1">
        <name>Zn(2+)</name>
        <dbReference type="ChEBI" id="CHEBI:29105"/>
    </cofactor>
</comment>
<dbReference type="InterPro" id="IPR002125">
    <property type="entry name" value="CMP_dCMP_dom"/>
</dbReference>
<dbReference type="FunFam" id="3.40.140.10:FF:000041">
    <property type="entry name" value="Cytidine deaminase"/>
    <property type="match status" value="1"/>
</dbReference>
<evidence type="ECO:0000256" key="7">
    <source>
        <dbReference type="ARBA" id="ARBA00022833"/>
    </source>
</evidence>
<evidence type="ECO:0000313" key="10">
    <source>
        <dbReference type="Proteomes" id="UP001237642"/>
    </source>
</evidence>
<evidence type="ECO:0000256" key="1">
    <source>
        <dbReference type="ARBA" id="ARBA00001947"/>
    </source>
</evidence>
<dbReference type="Pfam" id="PF00383">
    <property type="entry name" value="dCMP_cyt_deam_1"/>
    <property type="match status" value="1"/>
</dbReference>
<comment type="caution">
    <text evidence="9">The sequence shown here is derived from an EMBL/GenBank/DDBJ whole genome shotgun (WGS) entry which is preliminary data.</text>
</comment>
<evidence type="ECO:0000313" key="9">
    <source>
        <dbReference type="EMBL" id="KAK1365292.1"/>
    </source>
</evidence>
<dbReference type="Proteomes" id="UP001237642">
    <property type="component" value="Unassembled WGS sequence"/>
</dbReference>
<dbReference type="InterPro" id="IPR016193">
    <property type="entry name" value="Cytidine_deaminase-like"/>
</dbReference>
<dbReference type="InterPro" id="IPR050202">
    <property type="entry name" value="Cyt/Deoxycyt_deaminase"/>
</dbReference>
<dbReference type="PROSITE" id="PS00903">
    <property type="entry name" value="CYT_DCMP_DEAMINASES_1"/>
    <property type="match status" value="1"/>
</dbReference>
<keyword evidence="5" id="KW-0479">Metal-binding</keyword>
<dbReference type="EMBL" id="JAUIZM010000009">
    <property type="protein sequence ID" value="KAK1365292.1"/>
    <property type="molecule type" value="Genomic_DNA"/>
</dbReference>
<evidence type="ECO:0000256" key="3">
    <source>
        <dbReference type="ARBA" id="ARBA00011738"/>
    </source>
</evidence>
<accession>A0AAD8HFP1</accession>
<keyword evidence="6" id="KW-0378">Hydrolase</keyword>
<comment type="similarity">
    <text evidence="2">Belongs to the cytidine and deoxycytidylate deaminase family.</text>
</comment>
<organism evidence="9 10">
    <name type="scientific">Heracleum sosnowskyi</name>
    <dbReference type="NCBI Taxonomy" id="360622"/>
    <lineage>
        <taxon>Eukaryota</taxon>
        <taxon>Viridiplantae</taxon>
        <taxon>Streptophyta</taxon>
        <taxon>Embryophyta</taxon>
        <taxon>Tracheophyta</taxon>
        <taxon>Spermatophyta</taxon>
        <taxon>Magnoliopsida</taxon>
        <taxon>eudicotyledons</taxon>
        <taxon>Gunneridae</taxon>
        <taxon>Pentapetalae</taxon>
        <taxon>asterids</taxon>
        <taxon>campanulids</taxon>
        <taxon>Apiales</taxon>
        <taxon>Apiaceae</taxon>
        <taxon>Apioideae</taxon>
        <taxon>apioid superclade</taxon>
        <taxon>Tordylieae</taxon>
        <taxon>Tordyliinae</taxon>
        <taxon>Heracleum</taxon>
    </lineage>
</organism>
<keyword evidence="7" id="KW-0862">Zinc</keyword>
<dbReference type="GO" id="GO:0005829">
    <property type="term" value="C:cytosol"/>
    <property type="evidence" value="ECO:0007669"/>
    <property type="project" value="UniProtKB-ARBA"/>
</dbReference>
<dbReference type="InterPro" id="IPR027417">
    <property type="entry name" value="P-loop_NTPase"/>
</dbReference>
<dbReference type="SUPFAM" id="SSF53927">
    <property type="entry name" value="Cytidine deaminase-like"/>
    <property type="match status" value="2"/>
</dbReference>
<dbReference type="Gene3D" id="3.40.50.300">
    <property type="entry name" value="P-loop containing nucleotide triphosphate hydrolases"/>
    <property type="match status" value="1"/>
</dbReference>
<gene>
    <name evidence="9" type="ORF">POM88_040853</name>
</gene>
<dbReference type="NCBIfam" id="NF006537">
    <property type="entry name" value="PRK09027.1"/>
    <property type="match status" value="1"/>
</dbReference>
<dbReference type="GO" id="GO:0046135">
    <property type="term" value="P:pyrimidine nucleoside catabolic process"/>
    <property type="evidence" value="ECO:0007669"/>
    <property type="project" value="UniProtKB-ARBA"/>
</dbReference>
<evidence type="ECO:0000256" key="4">
    <source>
        <dbReference type="ARBA" id="ARBA00012783"/>
    </source>
</evidence>
<dbReference type="InterPro" id="IPR013171">
    <property type="entry name" value="Cyd/dCyd_deaminase_Zn-bd"/>
</dbReference>
<dbReference type="InterPro" id="IPR016192">
    <property type="entry name" value="APOBEC/CMP_deaminase_Zn-bd"/>
</dbReference>
<dbReference type="EC" id="3.5.4.5" evidence="4"/>
<dbReference type="CDD" id="cd01283">
    <property type="entry name" value="cytidine_deaminase"/>
    <property type="match status" value="2"/>
</dbReference>
<dbReference type="SUPFAM" id="SSF52540">
    <property type="entry name" value="P-loop containing nucleoside triphosphate hydrolases"/>
    <property type="match status" value="1"/>
</dbReference>
<reference evidence="9" key="2">
    <citation type="submission" date="2023-05" db="EMBL/GenBank/DDBJ databases">
        <authorList>
            <person name="Schelkunov M.I."/>
        </authorList>
    </citation>
    <scope>NUCLEOTIDE SEQUENCE</scope>
    <source>
        <strain evidence="9">Hsosn_3</strain>
        <tissue evidence="9">Leaf</tissue>
    </source>
</reference>
<dbReference type="GO" id="GO:0008270">
    <property type="term" value="F:zinc ion binding"/>
    <property type="evidence" value="ECO:0007669"/>
    <property type="project" value="InterPro"/>
</dbReference>
<dbReference type="GO" id="GO:0004126">
    <property type="term" value="F:cytidine deaminase activity"/>
    <property type="evidence" value="ECO:0007669"/>
    <property type="project" value="UniProtKB-EC"/>
</dbReference>
<evidence type="ECO:0000256" key="6">
    <source>
        <dbReference type="ARBA" id="ARBA00022801"/>
    </source>
</evidence>
<dbReference type="PROSITE" id="PS51747">
    <property type="entry name" value="CYT_DCMP_DEAMINASES_2"/>
    <property type="match status" value="2"/>
</dbReference>